<dbReference type="EMBL" id="BTCL01000003">
    <property type="protein sequence ID" value="GMK44126.1"/>
    <property type="molecule type" value="Genomic_DNA"/>
</dbReference>
<evidence type="ECO:0000256" key="4">
    <source>
        <dbReference type="ARBA" id="ARBA00022989"/>
    </source>
</evidence>
<feature type="transmembrane region" description="Helical" evidence="6">
    <location>
        <begin position="31"/>
        <end position="50"/>
    </location>
</feature>
<evidence type="ECO:0000256" key="3">
    <source>
        <dbReference type="ARBA" id="ARBA00022692"/>
    </source>
</evidence>
<gene>
    <name evidence="7" type="primary">cidA</name>
    <name evidence="7" type="ORF">PghCCS26_12530</name>
</gene>
<protein>
    <submittedName>
        <fullName evidence="7">Holin-like protein CidA</fullName>
    </submittedName>
</protein>
<dbReference type="Proteomes" id="UP001285921">
    <property type="component" value="Unassembled WGS sequence"/>
</dbReference>
<dbReference type="InterPro" id="IPR005538">
    <property type="entry name" value="LrgA/CidA"/>
</dbReference>
<feature type="transmembrane region" description="Helical" evidence="6">
    <location>
        <begin position="62"/>
        <end position="82"/>
    </location>
</feature>
<evidence type="ECO:0000256" key="2">
    <source>
        <dbReference type="ARBA" id="ARBA00022475"/>
    </source>
</evidence>
<dbReference type="PANTHER" id="PTHR33931">
    <property type="entry name" value="HOLIN-LIKE PROTEIN CIDA-RELATED"/>
    <property type="match status" value="1"/>
</dbReference>
<dbReference type="Pfam" id="PF03788">
    <property type="entry name" value="LrgA"/>
    <property type="match status" value="1"/>
</dbReference>
<proteinExistence type="predicted"/>
<dbReference type="NCBIfam" id="NF002460">
    <property type="entry name" value="PRK01658.1"/>
    <property type="match status" value="1"/>
</dbReference>
<comment type="subcellular location">
    <subcellularLocation>
        <location evidence="1">Cell membrane</location>
        <topology evidence="1">Multi-pass membrane protein</topology>
    </subcellularLocation>
</comment>
<name>A0ABQ6NGC5_9BACL</name>
<sequence length="123" mass="13914">MRYAVKLIIQVLFFIVFSWLMNHMVEWLHLPVPGSILGMLILFILLQAKIIPRKFVEYGSDWLIATMLLFFIPPAVGIIGYKQLIMSAGVQIALVITLGTVIVMLCSGLVAQRVAKRKEESRI</sequence>
<dbReference type="PANTHER" id="PTHR33931:SF2">
    <property type="entry name" value="HOLIN-LIKE PROTEIN CIDA"/>
    <property type="match status" value="1"/>
</dbReference>
<feature type="transmembrane region" description="Helical" evidence="6">
    <location>
        <begin position="88"/>
        <end position="111"/>
    </location>
</feature>
<feature type="transmembrane region" description="Helical" evidence="6">
    <location>
        <begin position="7"/>
        <end position="25"/>
    </location>
</feature>
<comment type="caution">
    <text evidence="7">The sequence shown here is derived from an EMBL/GenBank/DDBJ whole genome shotgun (WGS) entry which is preliminary data.</text>
</comment>
<evidence type="ECO:0000313" key="7">
    <source>
        <dbReference type="EMBL" id="GMK44126.1"/>
    </source>
</evidence>
<evidence type="ECO:0000256" key="6">
    <source>
        <dbReference type="SAM" id="Phobius"/>
    </source>
</evidence>
<keyword evidence="5 6" id="KW-0472">Membrane</keyword>
<evidence type="ECO:0000256" key="5">
    <source>
        <dbReference type="ARBA" id="ARBA00023136"/>
    </source>
</evidence>
<keyword evidence="8" id="KW-1185">Reference proteome</keyword>
<evidence type="ECO:0000313" key="8">
    <source>
        <dbReference type="Proteomes" id="UP001285921"/>
    </source>
</evidence>
<organism evidence="7 8">
    <name type="scientific">Paenibacillus glycanilyticus</name>
    <dbReference type="NCBI Taxonomy" id="126569"/>
    <lineage>
        <taxon>Bacteria</taxon>
        <taxon>Bacillati</taxon>
        <taxon>Bacillota</taxon>
        <taxon>Bacilli</taxon>
        <taxon>Bacillales</taxon>
        <taxon>Paenibacillaceae</taxon>
        <taxon>Paenibacillus</taxon>
    </lineage>
</organism>
<accession>A0ABQ6NGC5</accession>
<reference evidence="7 8" key="1">
    <citation type="submission" date="2023-05" db="EMBL/GenBank/DDBJ databases">
        <title>Draft genome of Paenibacillus sp. CCS26.</title>
        <authorList>
            <person name="Akita H."/>
            <person name="Shinto Y."/>
            <person name="Kimura Z."/>
        </authorList>
    </citation>
    <scope>NUCLEOTIDE SEQUENCE [LARGE SCALE GENOMIC DNA]</scope>
    <source>
        <strain evidence="7 8">CCS26</strain>
    </source>
</reference>
<keyword evidence="4 6" id="KW-1133">Transmembrane helix</keyword>
<keyword evidence="2" id="KW-1003">Cell membrane</keyword>
<keyword evidence="3 6" id="KW-0812">Transmembrane</keyword>
<dbReference type="RefSeq" id="WP_317979190.1">
    <property type="nucleotide sequence ID" value="NZ_BTCL01000003.1"/>
</dbReference>
<evidence type="ECO:0000256" key="1">
    <source>
        <dbReference type="ARBA" id="ARBA00004651"/>
    </source>
</evidence>